<sequence>MRSLPGKHPFPAEGTPVSCQGNGNFSSFLLLVCRRVTWIMYGVPNENNYFCVKFVNRAIK</sequence>
<dbReference type="EMBL" id="ABYH01000309">
    <property type="protein sequence ID" value="EEC95777.1"/>
    <property type="molecule type" value="Genomic_DNA"/>
</dbReference>
<reference evidence="1 2" key="2">
    <citation type="submission" date="2008-10" db="EMBL/GenBank/DDBJ databases">
        <authorList>
            <person name="Fulton L."/>
            <person name="Clifton S."/>
            <person name="Fulton B."/>
            <person name="Xu J."/>
            <person name="Minx P."/>
            <person name="Pepin K.H."/>
            <person name="Johnson M."/>
            <person name="Bhonagiri V."/>
            <person name="Nash W.E."/>
            <person name="Mardis E.R."/>
            <person name="Wilson R.K."/>
        </authorList>
    </citation>
    <scope>NUCLEOTIDE SEQUENCE [LARGE SCALE GENOMIC DNA]</scope>
    <source>
        <strain evidence="1 2">DSM 18315</strain>
    </source>
</reference>
<dbReference type="AlphaFoldDB" id="B7BCR4"/>
<protein>
    <submittedName>
        <fullName evidence="1">Uncharacterized protein</fullName>
    </submittedName>
</protein>
<dbReference type="HOGENOM" id="CLU_2937447_0_0_10"/>
<name>B7BCR4_9BACT</name>
<gene>
    <name evidence="1" type="ORF">PRABACTJOHN_02833</name>
</gene>
<proteinExistence type="predicted"/>
<comment type="caution">
    <text evidence="1">The sequence shown here is derived from an EMBL/GenBank/DDBJ whole genome shotgun (WGS) entry which is preliminary data.</text>
</comment>
<evidence type="ECO:0000313" key="2">
    <source>
        <dbReference type="Proteomes" id="UP000005510"/>
    </source>
</evidence>
<dbReference type="Proteomes" id="UP000005510">
    <property type="component" value="Unassembled WGS sequence"/>
</dbReference>
<accession>B7BCR4</accession>
<organism evidence="1 2">
    <name type="scientific">Parabacteroides johnsonii DSM 18315</name>
    <dbReference type="NCBI Taxonomy" id="537006"/>
    <lineage>
        <taxon>Bacteria</taxon>
        <taxon>Pseudomonadati</taxon>
        <taxon>Bacteroidota</taxon>
        <taxon>Bacteroidia</taxon>
        <taxon>Bacteroidales</taxon>
        <taxon>Tannerellaceae</taxon>
        <taxon>Parabacteroides</taxon>
    </lineage>
</organism>
<reference evidence="1 2" key="1">
    <citation type="submission" date="2008-10" db="EMBL/GenBank/DDBJ databases">
        <title>Draft genome sequence of Parabacteroides johnsonii (DSM 18315).</title>
        <authorList>
            <person name="Sudarsanam P."/>
            <person name="Ley R."/>
            <person name="Guruge J."/>
            <person name="Turnbaugh P.J."/>
            <person name="Mahowald M."/>
            <person name="Liep D."/>
            <person name="Gordon J."/>
        </authorList>
    </citation>
    <scope>NUCLEOTIDE SEQUENCE [LARGE SCALE GENOMIC DNA]</scope>
    <source>
        <strain evidence="1 2">DSM 18315</strain>
    </source>
</reference>
<dbReference type="STRING" id="537006.PRABACTJOHN_02833"/>
<evidence type="ECO:0000313" key="1">
    <source>
        <dbReference type="EMBL" id="EEC95777.1"/>
    </source>
</evidence>